<evidence type="ECO:0000259" key="2">
    <source>
        <dbReference type="Pfam" id="PF13478"/>
    </source>
</evidence>
<dbReference type="PANTHER" id="PTHR30388">
    <property type="entry name" value="ALDEHYDE OXIDOREDUCTASE MOLYBDENUM COFACTOR ASSEMBLY PROTEIN"/>
    <property type="match status" value="1"/>
</dbReference>
<dbReference type="Proteomes" id="UP001526147">
    <property type="component" value="Unassembled WGS sequence"/>
</dbReference>
<keyword evidence="5" id="KW-1185">Reference proteome</keyword>
<dbReference type="EMBL" id="JAOYEY010000035">
    <property type="protein sequence ID" value="MCV9885974.1"/>
    <property type="molecule type" value="Genomic_DNA"/>
</dbReference>
<dbReference type="Gene3D" id="3.40.50.720">
    <property type="entry name" value="NAD(P)-binding Rossmann-like Domain"/>
    <property type="match status" value="1"/>
</dbReference>
<sequence>MRSDVYEILETISQTKVRKVLATIVNVEGSAYKKGGSMMLIDENGEQTGLLSGGCLEEDLHARSKDLIEAQASTIVTYDLSAEDDLSWGQGIGCNGKITVLIETISSQLSTHLKKVKDYIVNGQTVTCVKRMTPEGFVTGFLFFTAASEYFGQWSGDIPNINELTLNKLSFSERGIFFKQTIPARPRLFIYGAGTDARPLANLASLSGYQVIVADWRAGLCHKDNFPFSKTYVVTPGEFVSTFTFSDVDSIVVMTHHFQKDVELIRLLIKTRIRYIGILGSKDRARRLFNGLNPPGWVHFPVGLDIGAEGPHEIAISIMAELIQLTKKRRDASVLV</sequence>
<reference evidence="4 5" key="1">
    <citation type="submission" date="2022-10" db="EMBL/GenBank/DDBJ databases">
        <title>Draft genome assembly of moderately radiation resistant bacterium Metabacillus halosaccharovorans.</title>
        <authorList>
            <person name="Pal S."/>
            <person name="Gopinathan A."/>
        </authorList>
    </citation>
    <scope>NUCLEOTIDE SEQUENCE [LARGE SCALE GENOMIC DNA]</scope>
    <source>
        <strain evidence="4 5">VITHBRA001</strain>
    </source>
</reference>
<dbReference type="Pfam" id="PF02625">
    <property type="entry name" value="XdhC_CoxI"/>
    <property type="match status" value="1"/>
</dbReference>
<dbReference type="RefSeq" id="WP_264142657.1">
    <property type="nucleotide sequence ID" value="NZ_JAOYEY010000035.1"/>
</dbReference>
<protein>
    <submittedName>
        <fullName evidence="4">XdhC family protein</fullName>
    </submittedName>
</protein>
<evidence type="ECO:0000313" key="4">
    <source>
        <dbReference type="EMBL" id="MCV9885974.1"/>
    </source>
</evidence>
<proteinExistence type="predicted"/>
<dbReference type="Pfam" id="PF13478">
    <property type="entry name" value="XdhC_C"/>
    <property type="match status" value="1"/>
</dbReference>
<gene>
    <name evidence="4" type="ORF">OIH86_09915</name>
</gene>
<evidence type="ECO:0000259" key="3">
    <source>
        <dbReference type="Pfam" id="PF21469"/>
    </source>
</evidence>
<comment type="caution">
    <text evidence="4">The sequence shown here is derived from an EMBL/GenBank/DDBJ whole genome shotgun (WGS) entry which is preliminary data.</text>
</comment>
<organism evidence="4 5">
    <name type="scientific">Metabacillus halosaccharovorans</name>
    <dbReference type="NCBI Taxonomy" id="930124"/>
    <lineage>
        <taxon>Bacteria</taxon>
        <taxon>Bacillati</taxon>
        <taxon>Bacillota</taxon>
        <taxon>Bacilli</taxon>
        <taxon>Bacillales</taxon>
        <taxon>Bacillaceae</taxon>
        <taxon>Metabacillus</taxon>
    </lineage>
</organism>
<dbReference type="InterPro" id="IPR003777">
    <property type="entry name" value="XdhC_CoxI"/>
</dbReference>
<feature type="domain" description="XdhC- CoxI" evidence="1">
    <location>
        <begin position="18"/>
        <end position="79"/>
    </location>
</feature>
<name>A0ABT3DFY1_9BACI</name>
<feature type="domain" description="BH1974-like central" evidence="3">
    <location>
        <begin position="109"/>
        <end position="157"/>
    </location>
</feature>
<dbReference type="InterPro" id="IPR027051">
    <property type="entry name" value="XdhC_Rossmann_dom"/>
</dbReference>
<dbReference type="InterPro" id="IPR052698">
    <property type="entry name" value="MoCofactor_Util/Proc"/>
</dbReference>
<evidence type="ECO:0000313" key="5">
    <source>
        <dbReference type="Proteomes" id="UP001526147"/>
    </source>
</evidence>
<evidence type="ECO:0000259" key="1">
    <source>
        <dbReference type="Pfam" id="PF02625"/>
    </source>
</evidence>
<dbReference type="InterPro" id="IPR048890">
    <property type="entry name" value="BH1974-like_central"/>
</dbReference>
<dbReference type="PANTHER" id="PTHR30388:SF6">
    <property type="entry name" value="XANTHINE DEHYDROGENASE SUBUNIT A-RELATED"/>
    <property type="match status" value="1"/>
</dbReference>
<accession>A0ABT3DFY1</accession>
<dbReference type="Pfam" id="PF21469">
    <property type="entry name" value="BH1974-like_central"/>
    <property type="match status" value="1"/>
</dbReference>
<feature type="domain" description="XdhC Rossmann" evidence="2">
    <location>
        <begin position="188"/>
        <end position="322"/>
    </location>
</feature>